<dbReference type="Gene3D" id="3.50.50.60">
    <property type="entry name" value="FAD/NAD(P)-binding domain"/>
    <property type="match status" value="1"/>
</dbReference>
<evidence type="ECO:0000256" key="1">
    <source>
        <dbReference type="ARBA" id="ARBA00022485"/>
    </source>
</evidence>
<dbReference type="PRINTS" id="PR00411">
    <property type="entry name" value="PNDRDTASEI"/>
</dbReference>
<evidence type="ECO:0000256" key="3">
    <source>
        <dbReference type="ARBA" id="ARBA00023002"/>
    </source>
</evidence>
<dbReference type="GO" id="GO:0051539">
    <property type="term" value="F:4 iron, 4 sulfur cluster binding"/>
    <property type="evidence" value="ECO:0007669"/>
    <property type="project" value="UniProtKB-KW"/>
</dbReference>
<proteinExistence type="predicted"/>
<keyword evidence="2" id="KW-0479">Metal-binding</keyword>
<evidence type="ECO:0000313" key="6">
    <source>
        <dbReference type="EMBL" id="WNR45996.1"/>
    </source>
</evidence>
<evidence type="ECO:0000256" key="2">
    <source>
        <dbReference type="ARBA" id="ARBA00022723"/>
    </source>
</evidence>
<dbReference type="InterPro" id="IPR011989">
    <property type="entry name" value="ARM-like"/>
</dbReference>
<dbReference type="AlphaFoldDB" id="A0AA96RM15"/>
<dbReference type="PANTHER" id="PTHR43498:SF1">
    <property type="entry name" value="COB--COM HETERODISULFIDE REDUCTASE IRON-SULFUR SUBUNIT A"/>
    <property type="match status" value="1"/>
</dbReference>
<dbReference type="Pfam" id="PF12831">
    <property type="entry name" value="FAD_oxidored"/>
    <property type="match status" value="2"/>
</dbReference>
<dbReference type="RefSeq" id="WP_314803226.1">
    <property type="nucleotide sequence ID" value="NZ_CP130319.1"/>
</dbReference>
<keyword evidence="1" id="KW-0004">4Fe-4S</keyword>
<gene>
    <name evidence="6" type="ORF">MJB10_07845</name>
</gene>
<evidence type="ECO:0000313" key="7">
    <source>
        <dbReference type="Proteomes" id="UP001304650"/>
    </source>
</evidence>
<dbReference type="InterPro" id="IPR036188">
    <property type="entry name" value="FAD/NAD-bd_sf"/>
</dbReference>
<accession>A0AA96RM15</accession>
<reference evidence="6" key="1">
    <citation type="submission" date="2022-02" db="EMBL/GenBank/DDBJ databases">
        <title>Paenibacillus sp. MBLB1832 Whole Genome Shotgun Sequencing.</title>
        <authorList>
            <person name="Hwang C.Y."/>
            <person name="Cho E.-S."/>
            <person name="Seo M.-J."/>
        </authorList>
    </citation>
    <scope>NUCLEOTIDE SEQUENCE</scope>
    <source>
        <strain evidence="6">MBLB1832</strain>
    </source>
</reference>
<dbReference type="Gene3D" id="1.25.10.10">
    <property type="entry name" value="Leucine-rich Repeat Variant"/>
    <property type="match status" value="1"/>
</dbReference>
<sequence>MNKSQFVNGVIQQFAYSKMIPTSYDVIVVGLGTAGSIAAISAARRGLRVLGIEQLACMGGTGTAGSVLGYYFGSRGGLAETLDTKVSEMEKRAYTPCPGVNGEVKKLVLEQAAIEAGVSLNYTCTVTGVLMDGSQVRGIEWMSPDGRQAALASVVIDATGNADVCRMAGCSFRGGREFDGQAQPYSNVVVKLVDGKVRNHYTDSGYVIPHNPESVSEAVVSSALLPTHLKDRYDDNERLLKIAPLLGIREGNFIVGEEQVTFKDFLDEKYAKKPVFFAYSNADNHSKDIAFESEIQQDWVVAASMWGFNFTVPVPLGALIPQGYEGLMVAGRSLAVDHDLASCIRMKRDMQKSGEVAGQAAYLAIKHKLSLKDVPYEELVELLMESGCLSKNDQVTFKEAYSWDDEQSRLVKWLMDSASIQAGLSGDRPGLAMWSAKRLGSKYRDALVQWSQEAAHPQLQRQSAMTLALMGDMSAAPVLRQIVLERDPYVPKTSRKYNQVRGYAAIFLLGKLGDLDSVPELIRIMEDPGELCLADNNREFILNETELRFQYISFALVALTRIGDKHEEARHQISVAFQKLANRLDGSLIITFKGSTEVTKAITFVMDAKIRSWIEQTQAKWGIPITSMHA</sequence>
<evidence type="ECO:0000256" key="5">
    <source>
        <dbReference type="ARBA" id="ARBA00023014"/>
    </source>
</evidence>
<keyword evidence="5" id="KW-0411">Iron-sulfur</keyword>
<keyword evidence="3" id="KW-0560">Oxidoreductase</keyword>
<dbReference type="InterPro" id="IPR039650">
    <property type="entry name" value="HdrA-like"/>
</dbReference>
<keyword evidence="4" id="KW-0408">Iron</keyword>
<dbReference type="SUPFAM" id="SSF51905">
    <property type="entry name" value="FAD/NAD(P)-binding domain"/>
    <property type="match status" value="1"/>
</dbReference>
<name>A0AA96RM15_9BACL</name>
<dbReference type="KEGG" id="proo:MJB10_07845"/>
<dbReference type="GO" id="GO:0046872">
    <property type="term" value="F:metal ion binding"/>
    <property type="evidence" value="ECO:0007669"/>
    <property type="project" value="UniProtKB-KW"/>
</dbReference>
<organism evidence="6 7">
    <name type="scientific">Paenibacillus roseopurpureus</name>
    <dbReference type="NCBI Taxonomy" id="2918901"/>
    <lineage>
        <taxon>Bacteria</taxon>
        <taxon>Bacillati</taxon>
        <taxon>Bacillota</taxon>
        <taxon>Bacilli</taxon>
        <taxon>Bacillales</taxon>
        <taxon>Paenibacillaceae</taxon>
        <taxon>Paenibacillus</taxon>
    </lineage>
</organism>
<evidence type="ECO:0000256" key="4">
    <source>
        <dbReference type="ARBA" id="ARBA00023004"/>
    </source>
</evidence>
<keyword evidence="7" id="KW-1185">Reference proteome</keyword>
<protein>
    <submittedName>
        <fullName evidence="6">FAD-dependent oxidoreductase</fullName>
    </submittedName>
</protein>
<dbReference type="Proteomes" id="UP001304650">
    <property type="component" value="Chromosome"/>
</dbReference>
<dbReference type="GO" id="GO:0016491">
    <property type="term" value="F:oxidoreductase activity"/>
    <property type="evidence" value="ECO:0007669"/>
    <property type="project" value="UniProtKB-KW"/>
</dbReference>
<dbReference type="EMBL" id="CP130319">
    <property type="protein sequence ID" value="WNR45996.1"/>
    <property type="molecule type" value="Genomic_DNA"/>
</dbReference>
<dbReference type="PANTHER" id="PTHR43498">
    <property type="entry name" value="FERREDOXIN:COB-COM HETERODISULFIDE REDUCTASE SUBUNIT A"/>
    <property type="match status" value="1"/>
</dbReference>